<evidence type="ECO:0008006" key="4">
    <source>
        <dbReference type="Google" id="ProtNLM"/>
    </source>
</evidence>
<dbReference type="Proteomes" id="UP000601361">
    <property type="component" value="Unassembled WGS sequence"/>
</dbReference>
<feature type="signal peptide" evidence="1">
    <location>
        <begin position="1"/>
        <end position="20"/>
    </location>
</feature>
<sequence length="192" mass="20632">MKHLLVLYLLLVTGSLQVAAQVAHRAKPGAVACQLQVATARLYVREATGRNDGPEVWAAQKAAGAKKGDPWCGCEMFVQQQACGLPSPKWPAAARNWSQSTDPRTFFIRGLRGSLDSLRPGHIVTFYYANLGRVGHVGKVVALGRAVRAGRAPRTYLVNSGNTGRGGGRDGAGVYNVNYPAYQVYAGANWSY</sequence>
<accession>A0ABQ1WMJ0</accession>
<organism evidence="2 3">
    <name type="scientific">Hymenobacter glacieicola</name>
    <dbReference type="NCBI Taxonomy" id="1562124"/>
    <lineage>
        <taxon>Bacteria</taxon>
        <taxon>Pseudomonadati</taxon>
        <taxon>Bacteroidota</taxon>
        <taxon>Cytophagia</taxon>
        <taxon>Cytophagales</taxon>
        <taxon>Hymenobacteraceae</taxon>
        <taxon>Hymenobacter</taxon>
    </lineage>
</organism>
<dbReference type="EMBL" id="BMGS01000002">
    <property type="protein sequence ID" value="GGG34313.1"/>
    <property type="molecule type" value="Genomic_DNA"/>
</dbReference>
<proteinExistence type="predicted"/>
<keyword evidence="1" id="KW-0732">Signal</keyword>
<evidence type="ECO:0000313" key="2">
    <source>
        <dbReference type="EMBL" id="GGG34313.1"/>
    </source>
</evidence>
<dbReference type="RefSeq" id="WP_188556569.1">
    <property type="nucleotide sequence ID" value="NZ_BMGS01000002.1"/>
</dbReference>
<gene>
    <name evidence="2" type="ORF">GCM10011378_08410</name>
</gene>
<evidence type="ECO:0000313" key="3">
    <source>
        <dbReference type="Proteomes" id="UP000601361"/>
    </source>
</evidence>
<evidence type="ECO:0000256" key="1">
    <source>
        <dbReference type="SAM" id="SignalP"/>
    </source>
</evidence>
<keyword evidence="3" id="KW-1185">Reference proteome</keyword>
<comment type="caution">
    <text evidence="2">The sequence shown here is derived from an EMBL/GenBank/DDBJ whole genome shotgun (WGS) entry which is preliminary data.</text>
</comment>
<feature type="chain" id="PRO_5045078812" description="Peptidase C51 domain-containing protein" evidence="1">
    <location>
        <begin position="21"/>
        <end position="192"/>
    </location>
</feature>
<protein>
    <recommendedName>
        <fullName evidence="4">Peptidase C51 domain-containing protein</fullName>
    </recommendedName>
</protein>
<name>A0ABQ1WMJ0_9BACT</name>
<reference evidence="3" key="1">
    <citation type="journal article" date="2019" name="Int. J. Syst. Evol. Microbiol.">
        <title>The Global Catalogue of Microorganisms (GCM) 10K type strain sequencing project: providing services to taxonomists for standard genome sequencing and annotation.</title>
        <authorList>
            <consortium name="The Broad Institute Genomics Platform"/>
            <consortium name="The Broad Institute Genome Sequencing Center for Infectious Disease"/>
            <person name="Wu L."/>
            <person name="Ma J."/>
        </authorList>
    </citation>
    <scope>NUCLEOTIDE SEQUENCE [LARGE SCALE GENOMIC DNA]</scope>
    <source>
        <strain evidence="3">CGMCC 1.12990</strain>
    </source>
</reference>